<accession>A0A481TR41</accession>
<organismHost>
    <name type="scientific">Homo sapiens</name>
    <name type="common">Human</name>
    <dbReference type="NCBI Taxonomy" id="9606"/>
</organismHost>
<proteinExistence type="predicted"/>
<evidence type="ECO:0000256" key="1">
    <source>
        <dbReference type="SAM" id="MobiDB-lite"/>
    </source>
</evidence>
<feature type="region of interest" description="Disordered" evidence="1">
    <location>
        <begin position="1"/>
        <end position="49"/>
    </location>
</feature>
<feature type="compositionally biased region" description="Low complexity" evidence="1">
    <location>
        <begin position="1"/>
        <end position="23"/>
    </location>
</feature>
<name>A0A481TR41_HHV2</name>
<sequence length="49" mass="4669">MGSVSSSHSSSPGPPASGNQSPSPSSPPAKGPSPAQTGGARGRQALLKK</sequence>
<organism evidence="2">
    <name type="scientific">Human herpesvirus 2</name>
    <name type="common">HHV-2</name>
    <name type="synonym">Human herpes simplex virus 2</name>
    <dbReference type="NCBI Taxonomy" id="10310"/>
    <lineage>
        <taxon>Viruses</taxon>
        <taxon>Duplodnaviria</taxon>
        <taxon>Heunggongvirae</taxon>
        <taxon>Peploviricota</taxon>
        <taxon>Herviviricetes</taxon>
        <taxon>Herpesvirales</taxon>
        <taxon>Orthoherpesviridae</taxon>
        <taxon>Alphaherpesvirinae</taxon>
        <taxon>Simplexvirus</taxon>
        <taxon>Simplexvirus humanalpha2</taxon>
    </lineage>
</organism>
<evidence type="ECO:0000313" key="2">
    <source>
        <dbReference type="EMBL" id="QBH82991.1"/>
    </source>
</evidence>
<reference evidence="2" key="1">
    <citation type="submission" date="2018-08" db="EMBL/GenBank/DDBJ databases">
        <title>HSV2 whole genome sequences from clinical isolates.</title>
        <authorList>
            <person name="Roychoudhury P."/>
            <person name="Greninger A.L."/>
            <person name="Jerome K.R."/>
            <person name="Johnston C."/>
            <person name="Wald A."/>
            <person name="Xie H."/>
        </authorList>
    </citation>
    <scope>NUCLEOTIDE SEQUENCE</scope>
    <source>
        <strain evidence="2">2010-8179</strain>
    </source>
</reference>
<protein>
    <submittedName>
        <fullName evidence="2">Uncharacterized protein</fullName>
    </submittedName>
</protein>
<dbReference type="EMBL" id="MH790635">
    <property type="protein sequence ID" value="QBH82991.1"/>
    <property type="molecule type" value="Genomic_DNA"/>
</dbReference>